<feature type="domain" description="3-hydroxyacyl-CoA dehydrogenase NAD binding" evidence="15">
    <location>
        <begin position="318"/>
        <end position="496"/>
    </location>
</feature>
<dbReference type="GO" id="GO:0016509">
    <property type="term" value="F:long-chain (3S)-3-hydroxyacyl-CoA dehydrogenase (NAD+) activity"/>
    <property type="evidence" value="ECO:0007669"/>
    <property type="project" value="TreeGrafter"/>
</dbReference>
<evidence type="ECO:0000256" key="11">
    <source>
        <dbReference type="ARBA" id="ARBA00023268"/>
    </source>
</evidence>
<dbReference type="Pfam" id="PF00725">
    <property type="entry name" value="3HCDH"/>
    <property type="match status" value="1"/>
</dbReference>
<evidence type="ECO:0000256" key="12">
    <source>
        <dbReference type="ARBA" id="ARBA00049556"/>
    </source>
</evidence>
<dbReference type="GO" id="GO:0006635">
    <property type="term" value="P:fatty acid beta-oxidation"/>
    <property type="evidence" value="ECO:0007669"/>
    <property type="project" value="UniProtKB-UniPathway"/>
</dbReference>
<evidence type="ECO:0000256" key="7">
    <source>
        <dbReference type="ARBA" id="ARBA00023002"/>
    </source>
</evidence>
<name>A0A1V2JTZ8_PSEAZ</name>
<dbReference type="FunFam" id="1.10.1040.50:FF:000005">
    <property type="entry name" value="Probable 3-hydroxyacyl-CoA dehydrogenase"/>
    <property type="match status" value="1"/>
</dbReference>
<keyword evidence="17" id="KW-1185">Reference proteome</keyword>
<evidence type="ECO:0000256" key="9">
    <source>
        <dbReference type="ARBA" id="ARBA00023098"/>
    </source>
</evidence>
<evidence type="ECO:0000256" key="2">
    <source>
        <dbReference type="ARBA" id="ARBA00007005"/>
    </source>
</evidence>
<accession>A0A1V2JTZ8</accession>
<dbReference type="InterPro" id="IPR001753">
    <property type="entry name" value="Enoyl-CoA_hydra/iso"/>
</dbReference>
<evidence type="ECO:0000256" key="10">
    <source>
        <dbReference type="ARBA" id="ARBA00023239"/>
    </source>
</evidence>
<feature type="domain" description="3-hydroxyacyl-CoA dehydrogenase C-terminal" evidence="14">
    <location>
        <begin position="499"/>
        <end position="599"/>
    </location>
</feature>
<dbReference type="Pfam" id="PF00378">
    <property type="entry name" value="ECH_1"/>
    <property type="match status" value="1"/>
</dbReference>
<dbReference type="EMBL" id="MNPV01000001">
    <property type="protein sequence ID" value="ONH48296.1"/>
    <property type="molecule type" value="Genomic_DNA"/>
</dbReference>
<dbReference type="EC" id="4.2.1.17" evidence="4"/>
<dbReference type="Gene3D" id="3.40.50.720">
    <property type="entry name" value="NAD(P)-binding Rossmann-like Domain"/>
    <property type="match status" value="1"/>
</dbReference>
<evidence type="ECO:0000256" key="3">
    <source>
        <dbReference type="ARBA" id="ARBA00008750"/>
    </source>
</evidence>
<proteinExistence type="inferred from homology"/>
<evidence type="ECO:0000313" key="16">
    <source>
        <dbReference type="EMBL" id="ONH48296.1"/>
    </source>
</evidence>
<dbReference type="GO" id="GO:0070403">
    <property type="term" value="F:NAD+ binding"/>
    <property type="evidence" value="ECO:0007669"/>
    <property type="project" value="InterPro"/>
</dbReference>
<evidence type="ECO:0000259" key="14">
    <source>
        <dbReference type="Pfam" id="PF00725"/>
    </source>
</evidence>
<evidence type="ECO:0000256" key="1">
    <source>
        <dbReference type="ARBA" id="ARBA00005005"/>
    </source>
</evidence>
<evidence type="ECO:0000256" key="8">
    <source>
        <dbReference type="ARBA" id="ARBA00023027"/>
    </source>
</evidence>
<dbReference type="AlphaFoldDB" id="A0A1V2JTZ8"/>
<dbReference type="FunFam" id="3.90.226.10:FF:000047">
    <property type="entry name" value="Probable 3-hydroxyacyl-CoA dehydrogenase"/>
    <property type="match status" value="1"/>
</dbReference>
<dbReference type="PROSITE" id="PS00166">
    <property type="entry name" value="ENOYL_COA_HYDRATASE"/>
    <property type="match status" value="1"/>
</dbReference>
<dbReference type="SUPFAM" id="SSF52096">
    <property type="entry name" value="ClpP/crotonase"/>
    <property type="match status" value="1"/>
</dbReference>
<dbReference type="PANTHER" id="PTHR43612:SF3">
    <property type="entry name" value="TRIFUNCTIONAL ENZYME SUBUNIT ALPHA, MITOCHONDRIAL"/>
    <property type="match status" value="1"/>
</dbReference>
<dbReference type="Gene3D" id="3.90.226.10">
    <property type="entry name" value="2-enoyl-CoA Hydratase, Chain A, domain 1"/>
    <property type="match status" value="1"/>
</dbReference>
<evidence type="ECO:0000256" key="5">
    <source>
        <dbReference type="ARBA" id="ARBA00022832"/>
    </source>
</evidence>
<dbReference type="InterPro" id="IPR050136">
    <property type="entry name" value="FA_oxidation_alpha_subunit"/>
</dbReference>
<evidence type="ECO:0000256" key="13">
    <source>
        <dbReference type="RuleBase" id="RU003707"/>
    </source>
</evidence>
<comment type="pathway">
    <text evidence="1">Lipid metabolism; fatty acid beta-oxidation.</text>
</comment>
<sequence>MTQAIRYEKGQDGIVVLTLDMPGQRANTMNGVYREAMAATVERLEAQRDSIAGVVITSAKKTFFAGGDLNELIKVDKAHAKDFYDGVRVLKAQLRRLETLGKPVVAAINGAALGGGWEICLACHYRVALDDKSVQLGLPEVTLGLLPGGGGVVRMVRMLGLEKALPYLLEGKKVRPQQALQAGLINELAADRDELLAKSRAWILANPDARQPWDNKAYQIPGGTPSNPKVAQMLAIAPSILRSKTNGCFPAPEKILCAAVEGAQVDFDTAHLIETRYFTELVTGQVAKNMIGTFWFQLNEINAGSSRPQGFAPYVTRKVGVLGAGMMGAGIAYVSASAGIEVVLKDINLAAAEKGKAHSAALLDKKVSRGQLTAEQRETILARIRPTDSDTDLAGCDLIIEAVFEDRELKAKVSAAAQSVVGADAVIASNTSTLPISGLATAVPEQAKFIGLHFFSPVDKMPLVEIIKGARTSDETLARGFDFVLQIKKTPIVVNDSRGFFTSRVFGTFTNEGIAMLGEGVAAPMIETEARKAGMPVGPLAVSDEVSLSLMSHIRQQTAKDLQAEGKALPAHPATAVIDLLVNEYKRVGKAAGGGFYEYPSGGQKYLWPELKSRFERPGQRISPQDVRDRLLFIQAIETVRCLEEGVLMSTADANVGSVFGIGFAAWSGGALQFINQYGLNDFIARARYLAEQYGERFTPPGLLLEKAAQGEVFR</sequence>
<dbReference type="GO" id="GO:0004300">
    <property type="term" value="F:enoyl-CoA hydratase activity"/>
    <property type="evidence" value="ECO:0007669"/>
    <property type="project" value="UniProtKB-EC"/>
</dbReference>
<dbReference type="InterPro" id="IPR006108">
    <property type="entry name" value="3HC_DH_C"/>
</dbReference>
<dbReference type="InterPro" id="IPR018376">
    <property type="entry name" value="Enoyl-CoA_hyd/isom_CS"/>
</dbReference>
<keyword evidence="5" id="KW-0276">Fatty acid metabolism</keyword>
<gene>
    <name evidence="16" type="ORF">BLL37_02740</name>
</gene>
<dbReference type="FunFam" id="3.40.50.720:FF:000009">
    <property type="entry name" value="Fatty oxidation complex, alpha subunit"/>
    <property type="match status" value="1"/>
</dbReference>
<keyword evidence="9" id="KW-0443">Lipid metabolism</keyword>
<keyword evidence="8" id="KW-0520">NAD</keyword>
<dbReference type="RefSeq" id="WP_071493923.1">
    <property type="nucleotide sequence ID" value="NZ_LT629702.1"/>
</dbReference>
<dbReference type="InterPro" id="IPR036291">
    <property type="entry name" value="NAD(P)-bd_dom_sf"/>
</dbReference>
<dbReference type="InterPro" id="IPR008927">
    <property type="entry name" value="6-PGluconate_DH-like_C_sf"/>
</dbReference>
<dbReference type="SUPFAM" id="SSF48179">
    <property type="entry name" value="6-phosphogluconate dehydrogenase C-terminal domain-like"/>
    <property type="match status" value="2"/>
</dbReference>
<dbReference type="InterPro" id="IPR029045">
    <property type="entry name" value="ClpP/crotonase-like_dom_sf"/>
</dbReference>
<organism evidence="16 17">
    <name type="scientific">Pseudomonas azotoformans</name>
    <dbReference type="NCBI Taxonomy" id="47878"/>
    <lineage>
        <taxon>Bacteria</taxon>
        <taxon>Pseudomonadati</taxon>
        <taxon>Pseudomonadota</taxon>
        <taxon>Gammaproteobacteria</taxon>
        <taxon>Pseudomonadales</taxon>
        <taxon>Pseudomonadaceae</taxon>
        <taxon>Pseudomonas</taxon>
    </lineage>
</organism>
<dbReference type="Proteomes" id="UP000188559">
    <property type="component" value="Unassembled WGS sequence"/>
</dbReference>
<comment type="caution">
    <text evidence="16">The sequence shown here is derived from an EMBL/GenBank/DDBJ whole genome shotgun (WGS) entry which is preliminary data.</text>
</comment>
<comment type="catalytic activity">
    <reaction evidence="12">
        <text>a (3S)-3-hydroxyacyl-CoA + NAD(+) = a 3-oxoacyl-CoA + NADH + H(+)</text>
        <dbReference type="Rhea" id="RHEA:22432"/>
        <dbReference type="ChEBI" id="CHEBI:15378"/>
        <dbReference type="ChEBI" id="CHEBI:57318"/>
        <dbReference type="ChEBI" id="CHEBI:57540"/>
        <dbReference type="ChEBI" id="CHEBI:57945"/>
        <dbReference type="ChEBI" id="CHEBI:90726"/>
        <dbReference type="EC" id="1.1.1.35"/>
    </reaction>
</comment>
<comment type="similarity">
    <text evidence="13">Belongs to the enoyl-CoA hydratase/isomerase family.</text>
</comment>
<dbReference type="Pfam" id="PF02737">
    <property type="entry name" value="3HCDH_N"/>
    <property type="match status" value="1"/>
</dbReference>
<keyword evidence="10" id="KW-0456">Lyase</keyword>
<comment type="similarity">
    <text evidence="2">In the central section; belongs to the 3-hydroxyacyl-CoA dehydrogenase family.</text>
</comment>
<evidence type="ECO:0000256" key="6">
    <source>
        <dbReference type="ARBA" id="ARBA00022963"/>
    </source>
</evidence>
<evidence type="ECO:0000259" key="15">
    <source>
        <dbReference type="Pfam" id="PF02737"/>
    </source>
</evidence>
<comment type="similarity">
    <text evidence="3">In the N-terminal section; belongs to the enoyl-CoA hydratase/isomerase family.</text>
</comment>
<keyword evidence="11" id="KW-0511">Multifunctional enzyme</keyword>
<dbReference type="CDD" id="cd06558">
    <property type="entry name" value="crotonase-like"/>
    <property type="match status" value="1"/>
</dbReference>
<dbReference type="InterPro" id="IPR006176">
    <property type="entry name" value="3-OHacyl-CoA_DH_NAD-bd"/>
</dbReference>
<dbReference type="PANTHER" id="PTHR43612">
    <property type="entry name" value="TRIFUNCTIONAL ENZYME SUBUNIT ALPHA"/>
    <property type="match status" value="1"/>
</dbReference>
<dbReference type="OrthoDB" id="5389341at2"/>
<evidence type="ECO:0000313" key="17">
    <source>
        <dbReference type="Proteomes" id="UP000188559"/>
    </source>
</evidence>
<keyword evidence="7" id="KW-0560">Oxidoreductase</keyword>
<evidence type="ECO:0000256" key="4">
    <source>
        <dbReference type="ARBA" id="ARBA00012076"/>
    </source>
</evidence>
<dbReference type="GeneID" id="57375330"/>
<dbReference type="Gene3D" id="1.10.1040.50">
    <property type="match status" value="1"/>
</dbReference>
<dbReference type="SUPFAM" id="SSF51735">
    <property type="entry name" value="NAD(P)-binding Rossmann-fold domains"/>
    <property type="match status" value="1"/>
</dbReference>
<reference evidence="16 17" key="1">
    <citation type="submission" date="2016-10" db="EMBL/GenBank/DDBJ databases">
        <title>Pseudomonas lactis sp. nov. and Pseudomonas paralactis sp. nov., isolated from bovine raw milk.</title>
        <authorList>
            <person name="Von Neubeck M."/>
            <person name="Huptas C."/>
            <person name="Glueck C."/>
            <person name="Krewinkel M."/>
            <person name="Stoeckel M."/>
            <person name="Stressler T."/>
            <person name="Fischer L."/>
            <person name="Hinrichs J."/>
            <person name="Scherer S."/>
            <person name="Wenning M."/>
        </authorList>
    </citation>
    <scope>NUCLEOTIDE SEQUENCE [LARGE SCALE GENOMIC DNA]</scope>
    <source>
        <strain evidence="16 17">DSM 18862</strain>
    </source>
</reference>
<dbReference type="UniPathway" id="UPA00659"/>
<protein>
    <recommendedName>
        <fullName evidence="4">enoyl-CoA hydratase</fullName>
        <ecNumber evidence="4">4.2.1.17</ecNumber>
    </recommendedName>
</protein>
<keyword evidence="6" id="KW-0442">Lipid degradation</keyword>